<dbReference type="RefSeq" id="WP_013346420.1">
    <property type="nucleotide sequence ID" value="NC_014541.1"/>
</dbReference>
<dbReference type="Gene3D" id="2.160.20.10">
    <property type="entry name" value="Single-stranded right-handed beta-helix, Pectin lyase-like"/>
    <property type="match status" value="1"/>
</dbReference>
<dbReference type="KEGG" id="fbl:Fbal_2912"/>
<reference evidence="5 6" key="1">
    <citation type="journal article" date="2010" name="Stand. Genomic Sci.">
        <title>Complete genome sequence of Ferrimonas balearica type strain (PAT).</title>
        <authorList>
            <person name="Nolan M."/>
            <person name="Sikorski J."/>
            <person name="Davenport K."/>
            <person name="Lucas S."/>
            <person name="Glavina Del Rio T."/>
            <person name="Tice H."/>
            <person name="Cheng J."/>
            <person name="Goodwin L."/>
            <person name="Pitluck S."/>
            <person name="Liolios K."/>
            <person name="Ivanova N."/>
            <person name="Mavromatis K."/>
            <person name="Ovchinnikova G."/>
            <person name="Pati A."/>
            <person name="Chen A."/>
            <person name="Palaniappan K."/>
            <person name="Land M."/>
            <person name="Hauser L."/>
            <person name="Chang Y."/>
            <person name="Jeffries C."/>
            <person name="Tapia R."/>
            <person name="Brettin T."/>
            <person name="Detter J."/>
            <person name="Han C."/>
            <person name="Yasawong M."/>
            <person name="Rohde M."/>
            <person name="Tindall B."/>
            <person name="Goker M."/>
            <person name="Woyke T."/>
            <person name="Bristow J."/>
            <person name="Eisen J."/>
            <person name="Markowitz V."/>
            <person name="Hugenholtz P."/>
            <person name="Kyrpides N."/>
            <person name="Klenk H."/>
            <person name="Lapidus A."/>
        </authorList>
    </citation>
    <scope>NUCLEOTIDE SEQUENCE [LARGE SCALE GENOMIC DNA]</scope>
    <source>
        <strain evidence="6">DSM 9799 / CCM 4581 / KCTC 23876 / PAT</strain>
    </source>
</reference>
<evidence type="ECO:0000256" key="3">
    <source>
        <dbReference type="SAM" id="MobiDB-lite"/>
    </source>
</evidence>
<dbReference type="CAZy" id="PL1">
    <property type="family name" value="Polysaccharide Lyase Family 1"/>
</dbReference>
<dbReference type="PANTHER" id="PTHR42970">
    <property type="entry name" value="PECTATE LYASE C-RELATED"/>
    <property type="match status" value="1"/>
</dbReference>
<organism evidence="5 6">
    <name type="scientific">Ferrimonas balearica (strain DSM 9799 / CCM 4581 / KCTC 23876 / PAT)</name>
    <dbReference type="NCBI Taxonomy" id="550540"/>
    <lineage>
        <taxon>Bacteria</taxon>
        <taxon>Pseudomonadati</taxon>
        <taxon>Pseudomonadota</taxon>
        <taxon>Gammaproteobacteria</taxon>
        <taxon>Alteromonadales</taxon>
        <taxon>Ferrimonadaceae</taxon>
        <taxon>Ferrimonas</taxon>
    </lineage>
</organism>
<keyword evidence="4" id="KW-0732">Signal</keyword>
<gene>
    <name evidence="5" type="ordered locus">Fbal_2912</name>
</gene>
<feature type="compositionally biased region" description="Basic and acidic residues" evidence="3">
    <location>
        <begin position="31"/>
        <end position="55"/>
    </location>
</feature>
<dbReference type="InterPro" id="IPR012334">
    <property type="entry name" value="Pectin_lyas_fold"/>
</dbReference>
<dbReference type="STRING" id="550540.Fbal_2912"/>
<evidence type="ECO:0000256" key="4">
    <source>
        <dbReference type="SAM" id="SignalP"/>
    </source>
</evidence>
<dbReference type="eggNOG" id="COG0810">
    <property type="taxonomic scope" value="Bacteria"/>
</dbReference>
<dbReference type="PANTHER" id="PTHR42970:SF1">
    <property type="entry name" value="PECTATE LYASE C-RELATED"/>
    <property type="match status" value="1"/>
</dbReference>
<feature type="region of interest" description="Disordered" evidence="3">
    <location>
        <begin position="29"/>
        <end position="135"/>
    </location>
</feature>
<feature type="signal peptide" evidence="4">
    <location>
        <begin position="1"/>
        <end position="30"/>
    </location>
</feature>
<dbReference type="InterPro" id="IPR011050">
    <property type="entry name" value="Pectin_lyase_fold/virulence"/>
</dbReference>
<dbReference type="InterPro" id="IPR052063">
    <property type="entry name" value="Polysaccharide_Lyase_1"/>
</dbReference>
<feature type="chain" id="PRO_5003151106" description="Pectate lyase" evidence="4">
    <location>
        <begin position="31"/>
        <end position="563"/>
    </location>
</feature>
<feature type="compositionally biased region" description="Acidic residues" evidence="3">
    <location>
        <begin position="56"/>
        <end position="109"/>
    </location>
</feature>
<dbReference type="GeneID" id="67184049"/>
<dbReference type="GO" id="GO:0046872">
    <property type="term" value="F:metal ion binding"/>
    <property type="evidence" value="ECO:0007669"/>
    <property type="project" value="UniProtKB-KW"/>
</dbReference>
<evidence type="ECO:0000313" key="6">
    <source>
        <dbReference type="Proteomes" id="UP000006683"/>
    </source>
</evidence>
<keyword evidence="2" id="KW-0325">Glycoprotein</keyword>
<feature type="compositionally biased region" description="Pro residues" evidence="3">
    <location>
        <begin position="110"/>
        <end position="122"/>
    </location>
</feature>
<keyword evidence="6" id="KW-1185">Reference proteome</keyword>
<dbReference type="HOGENOM" id="CLU_036782_1_0_6"/>
<evidence type="ECO:0008006" key="7">
    <source>
        <dbReference type="Google" id="ProtNLM"/>
    </source>
</evidence>
<accession>E1SSW0</accession>
<evidence type="ECO:0000256" key="2">
    <source>
        <dbReference type="ARBA" id="ARBA00023180"/>
    </source>
</evidence>
<proteinExistence type="predicted"/>
<dbReference type="SUPFAM" id="SSF51126">
    <property type="entry name" value="Pectin lyase-like"/>
    <property type="match status" value="1"/>
</dbReference>
<name>E1SSW0_FERBD</name>
<evidence type="ECO:0000256" key="1">
    <source>
        <dbReference type="ARBA" id="ARBA00022723"/>
    </source>
</evidence>
<dbReference type="AlphaFoldDB" id="E1SSW0"/>
<protein>
    <recommendedName>
        <fullName evidence="7">Pectate lyase</fullName>
    </recommendedName>
</protein>
<keyword evidence="1" id="KW-0479">Metal-binding</keyword>
<dbReference type="EMBL" id="CP002209">
    <property type="protein sequence ID" value="ADN77114.1"/>
    <property type="molecule type" value="Genomic_DNA"/>
</dbReference>
<dbReference type="Proteomes" id="UP000006683">
    <property type="component" value="Chromosome"/>
</dbReference>
<evidence type="ECO:0000313" key="5">
    <source>
        <dbReference type="EMBL" id="ADN77114.1"/>
    </source>
</evidence>
<dbReference type="eggNOG" id="COG3866">
    <property type="taxonomic scope" value="Bacteria"/>
</dbReference>
<sequence>MQTRMQLLKVMVVGLVVSAFSLVGLAPAEAAKPEKPPGQEKPPKEKPEKPGKPEPDPDPDPDPEPDPTPDPDPDPDPEPDPDPAPDPTPDPDPDPDPDPEPDPEPDPDPAPDPTPDPDPAPDCPDRPDGALPIIPCTEGFGITTPAGSGRNLKPAKTTVHRVTNLDASGSGSLKACIDASGPRVCIFETSGTIDLTELGLLSINNDYITIAGQTAPSPGINLRGASVRIEANDVLIQHIRVRTGDAIEGRTPGDRDGIYVIGKSDDPNRRPYNVVFDHISVSWGIDETFTVKDTAENVSILNSIVGEGLWYNMHPKGGHSKGLMVSSPNTLLQGNLMAHHDDRAPLETSPSTITVNNVTYDTRQVAMRLSPLSNNAAHDGKVRTTTIAGNVRLKGPSSDSGRDTAWVVINESRDGSKIYIEDNLCEGWDNTDWPCVRVDSDNGGDFRVKQPPLWLYGLKVLPASQTLEYVLANAGARPKDRDDVDTRLINDVINGTGKLINCVGTQDFSYDGREIDCASNAGGWPELAVNPRPLKLPEDYNALDASGYTKLEVWLHNMASEVE</sequence>